<name>A0A831UAQ1_GEOME</name>
<proteinExistence type="predicted"/>
<feature type="binding site" evidence="3">
    <location>
        <position position="121"/>
    </location>
    <ligand>
        <name>substrate</name>
    </ligand>
</feature>
<feature type="domain" description="HIT" evidence="5">
    <location>
        <begin position="22"/>
        <end position="132"/>
    </location>
</feature>
<comment type="caution">
    <text evidence="6">The sequence shown here is derived from an EMBL/GenBank/DDBJ whole genome shotgun (WGS) entry which is preliminary data.</text>
</comment>
<dbReference type="InterPro" id="IPR039383">
    <property type="entry name" value="FHIT"/>
</dbReference>
<protein>
    <submittedName>
        <fullName evidence="6">HIT domain-containing protein</fullName>
    </submittedName>
</protein>
<evidence type="ECO:0000259" key="5">
    <source>
        <dbReference type="PROSITE" id="PS51084"/>
    </source>
</evidence>
<gene>
    <name evidence="6" type="ORF">ENQ87_00680</name>
</gene>
<dbReference type="SUPFAM" id="SSF54197">
    <property type="entry name" value="HIT-like"/>
    <property type="match status" value="1"/>
</dbReference>
<organism evidence="6">
    <name type="scientific">Geobacter metallireducens</name>
    <dbReference type="NCBI Taxonomy" id="28232"/>
    <lineage>
        <taxon>Bacteria</taxon>
        <taxon>Pseudomonadati</taxon>
        <taxon>Thermodesulfobacteriota</taxon>
        <taxon>Desulfuromonadia</taxon>
        <taxon>Geobacterales</taxon>
        <taxon>Geobacteraceae</taxon>
        <taxon>Geobacter</taxon>
    </lineage>
</organism>
<dbReference type="InterPro" id="IPR011146">
    <property type="entry name" value="HIT-like"/>
</dbReference>
<dbReference type="PANTHER" id="PTHR42997">
    <property type="entry name" value="HIT FAMILY HYDROLASE"/>
    <property type="match status" value="1"/>
</dbReference>
<dbReference type="CDD" id="cd01275">
    <property type="entry name" value="FHIT"/>
    <property type="match status" value="1"/>
</dbReference>
<evidence type="ECO:0000256" key="2">
    <source>
        <dbReference type="PIRSR" id="PIRSR639383-1"/>
    </source>
</evidence>
<evidence type="ECO:0000256" key="3">
    <source>
        <dbReference type="PIRSR" id="PIRSR639383-2"/>
    </source>
</evidence>
<dbReference type="PANTHER" id="PTHR42997:SF1">
    <property type="entry name" value="AP-4-A PHOSPHORYLASE"/>
    <property type="match status" value="1"/>
</dbReference>
<feature type="binding site" evidence="3">
    <location>
        <position position="49"/>
    </location>
    <ligand>
        <name>substrate</name>
    </ligand>
</feature>
<feature type="active site" description="Tele-AMP-histidine intermediate" evidence="2">
    <location>
        <position position="119"/>
    </location>
</feature>
<dbReference type="EMBL" id="DSOV01000003">
    <property type="protein sequence ID" value="HEN40880.1"/>
    <property type="molecule type" value="Genomic_DNA"/>
</dbReference>
<keyword evidence="1" id="KW-0547">Nucleotide-binding</keyword>
<dbReference type="GO" id="GO:0003824">
    <property type="term" value="F:catalytic activity"/>
    <property type="evidence" value="ECO:0007669"/>
    <property type="project" value="InterPro"/>
</dbReference>
<evidence type="ECO:0000313" key="6">
    <source>
        <dbReference type="EMBL" id="HEN40880.1"/>
    </source>
</evidence>
<reference evidence="6" key="1">
    <citation type="journal article" date="2020" name="mSystems">
        <title>Genome- and Community-Level Interaction Insights into Carbon Utilization and Element Cycling Functions of Hydrothermarchaeota in Hydrothermal Sediment.</title>
        <authorList>
            <person name="Zhou Z."/>
            <person name="Liu Y."/>
            <person name="Xu W."/>
            <person name="Pan J."/>
            <person name="Luo Z.H."/>
            <person name="Li M."/>
        </authorList>
    </citation>
    <scope>NUCLEOTIDE SEQUENCE [LARGE SCALE GENOMIC DNA]</scope>
    <source>
        <strain evidence="6">SpSt-349</strain>
    </source>
</reference>
<dbReference type="PROSITE" id="PS51084">
    <property type="entry name" value="HIT_2"/>
    <property type="match status" value="1"/>
</dbReference>
<evidence type="ECO:0000256" key="4">
    <source>
        <dbReference type="PROSITE-ProRule" id="PRU00464"/>
    </source>
</evidence>
<dbReference type="Pfam" id="PF01230">
    <property type="entry name" value="HIT"/>
    <property type="match status" value="1"/>
</dbReference>
<dbReference type="AlphaFoldDB" id="A0A831UAQ1"/>
<feature type="short sequence motif" description="Histidine triad motif" evidence="4">
    <location>
        <begin position="117"/>
        <end position="121"/>
    </location>
</feature>
<sequence length="170" mass="19331">MERVWAPWRMDYILDEKPSGCIFCLPERTEGDRQHLVLHRTPLSLVMLNRYPYTNGHLMVAPRRHTADMDSLSDEEMLDLFRTVRLCRGILEEEVSPQGFNIGLNLGRAAGAGIEDHLHVHIVPRWNGDTNFMTVVADLRVVPEGLLAAYDKLYPRFASRPQQPAGSPTP</sequence>
<evidence type="ECO:0000256" key="1">
    <source>
        <dbReference type="ARBA" id="ARBA00022741"/>
    </source>
</evidence>
<accession>A0A831UAQ1</accession>
<dbReference type="InterPro" id="IPR036265">
    <property type="entry name" value="HIT-like_sf"/>
</dbReference>
<dbReference type="Gene3D" id="3.30.428.10">
    <property type="entry name" value="HIT-like"/>
    <property type="match status" value="1"/>
</dbReference>
<dbReference type="GO" id="GO:0000166">
    <property type="term" value="F:nucleotide binding"/>
    <property type="evidence" value="ECO:0007669"/>
    <property type="project" value="UniProtKB-KW"/>
</dbReference>
<dbReference type="InterPro" id="IPR052908">
    <property type="entry name" value="AP-4-A_phosphorylase"/>
</dbReference>